<evidence type="ECO:0000313" key="4">
    <source>
        <dbReference type="EMBL" id="SFG23076.1"/>
    </source>
</evidence>
<dbReference type="Proteomes" id="UP000199337">
    <property type="component" value="Unassembled WGS sequence"/>
</dbReference>
<dbReference type="CDD" id="cd07939">
    <property type="entry name" value="DRE_TIM_NifV"/>
    <property type="match status" value="1"/>
</dbReference>
<comment type="similarity">
    <text evidence="2">Belongs to the alpha-IPM synthase/homocitrate synthase family.</text>
</comment>
<organism evidence="4 5">
    <name type="scientific">Desulfotruncus arcticus DSM 17038</name>
    <dbReference type="NCBI Taxonomy" id="1121424"/>
    <lineage>
        <taxon>Bacteria</taxon>
        <taxon>Bacillati</taxon>
        <taxon>Bacillota</taxon>
        <taxon>Clostridia</taxon>
        <taxon>Eubacteriales</taxon>
        <taxon>Desulfallaceae</taxon>
        <taxon>Desulfotruncus</taxon>
    </lineage>
</organism>
<accession>A0A1I2QBC9</accession>
<gene>
    <name evidence="4" type="ORF">SAMN05660649_01053</name>
</gene>
<dbReference type="GO" id="GO:0019752">
    <property type="term" value="P:carboxylic acid metabolic process"/>
    <property type="evidence" value="ECO:0007669"/>
    <property type="project" value="InterPro"/>
</dbReference>
<dbReference type="Pfam" id="PF00682">
    <property type="entry name" value="HMGL-like"/>
    <property type="match status" value="1"/>
</dbReference>
<dbReference type="SUPFAM" id="SSF51569">
    <property type="entry name" value="Aldolase"/>
    <property type="match status" value="1"/>
</dbReference>
<dbReference type="PROSITE" id="PS00815">
    <property type="entry name" value="AIPM_HOMOCIT_SYNTH_1"/>
    <property type="match status" value="1"/>
</dbReference>
<dbReference type="AlphaFoldDB" id="A0A1I2QBC9"/>
<dbReference type="InterPro" id="IPR000891">
    <property type="entry name" value="PYR_CT"/>
</dbReference>
<dbReference type="EMBL" id="FOOX01000003">
    <property type="protein sequence ID" value="SFG23076.1"/>
    <property type="molecule type" value="Genomic_DNA"/>
</dbReference>
<sequence length="301" mass="32696">MPNKIKKQYSKLAPAIVDTTLRDGEQAPGVAFTLHEKVTIARLLDFLGVEVIEAGVPAMGTLEQAAIKAIGELNLNARVAAWNRLLLADLRASLACGMRDVHISAPVSELHIVEKLGKSRQWIMDCLARAIRYARDYGCRVSVGAEDASRADFSFLLEYALLAQEAGVERLRFADTVGVMEPFNTRRVISMLVEKLAIPVEFHGHNDFGLATANSMAAFAAGAEYISTTVGGLGERAGNTCLEDMVMLFKACVSPRNGEFRPGILKILSKYVAEAANRPSVTYRLYPAALLSGPERAKNTV</sequence>
<dbReference type="PROSITE" id="PS50991">
    <property type="entry name" value="PYR_CT"/>
    <property type="match status" value="1"/>
</dbReference>
<dbReference type="Gene3D" id="3.20.20.70">
    <property type="entry name" value="Aldolase class I"/>
    <property type="match status" value="1"/>
</dbReference>
<dbReference type="RefSeq" id="WP_092469419.1">
    <property type="nucleotide sequence ID" value="NZ_FOOX01000003.1"/>
</dbReference>
<reference evidence="5" key="1">
    <citation type="submission" date="2016-10" db="EMBL/GenBank/DDBJ databases">
        <authorList>
            <person name="Varghese N."/>
            <person name="Submissions S."/>
        </authorList>
    </citation>
    <scope>NUCLEOTIDE SEQUENCE [LARGE SCALE GENOMIC DNA]</scope>
    <source>
        <strain evidence="5">DSM 17038</strain>
    </source>
</reference>
<evidence type="ECO:0000256" key="1">
    <source>
        <dbReference type="ARBA" id="ARBA00022679"/>
    </source>
</evidence>
<keyword evidence="1 2" id="KW-0808">Transferase</keyword>
<dbReference type="STRING" id="341036.SAMN05660649_01053"/>
<dbReference type="OrthoDB" id="9804858at2"/>
<evidence type="ECO:0000313" key="5">
    <source>
        <dbReference type="Proteomes" id="UP000199337"/>
    </source>
</evidence>
<dbReference type="InterPro" id="IPR013477">
    <property type="entry name" value="NifV/FrbC"/>
</dbReference>
<evidence type="ECO:0000256" key="2">
    <source>
        <dbReference type="RuleBase" id="RU003523"/>
    </source>
</evidence>
<keyword evidence="5" id="KW-1185">Reference proteome</keyword>
<name>A0A1I2QBC9_9FIRM</name>
<dbReference type="PROSITE" id="PS00816">
    <property type="entry name" value="AIPM_HOMOCIT_SYNTH_2"/>
    <property type="match status" value="1"/>
</dbReference>
<feature type="domain" description="Pyruvate carboxyltransferase" evidence="3">
    <location>
        <begin position="14"/>
        <end position="265"/>
    </location>
</feature>
<dbReference type="PANTHER" id="PTHR42880">
    <property type="entry name" value="HOMOCITRATE SYNTHASE"/>
    <property type="match status" value="1"/>
</dbReference>
<dbReference type="PANTHER" id="PTHR42880:SF1">
    <property type="entry name" value="ISOPROPYLMALATE_HOMOCITRATE_CITRAMALATE SYNTHASE FAMILY PROTEIN"/>
    <property type="match status" value="1"/>
</dbReference>
<proteinExistence type="inferred from homology"/>
<protein>
    <submittedName>
        <fullName evidence="4">Homocitrate synthase NifV</fullName>
    </submittedName>
</protein>
<dbReference type="GO" id="GO:0046912">
    <property type="term" value="F:acyltransferase activity, acyl groups converted into alkyl on transfer"/>
    <property type="evidence" value="ECO:0007669"/>
    <property type="project" value="InterPro"/>
</dbReference>
<dbReference type="InterPro" id="IPR013785">
    <property type="entry name" value="Aldolase_TIM"/>
</dbReference>
<evidence type="ECO:0000259" key="3">
    <source>
        <dbReference type="PROSITE" id="PS50991"/>
    </source>
</evidence>
<dbReference type="InterPro" id="IPR002034">
    <property type="entry name" value="AIPM/Hcit_synth_CS"/>
</dbReference>